<dbReference type="RefSeq" id="WP_213945008.1">
    <property type="nucleotide sequence ID" value="NZ_JAHCMY010000004.1"/>
</dbReference>
<dbReference type="InterPro" id="IPR003423">
    <property type="entry name" value="OMP_efflux"/>
</dbReference>
<keyword evidence="6" id="KW-0472">Membrane</keyword>
<dbReference type="GO" id="GO:0015288">
    <property type="term" value="F:porin activity"/>
    <property type="evidence" value="ECO:0007669"/>
    <property type="project" value="TreeGrafter"/>
</dbReference>
<dbReference type="Gene3D" id="1.20.1600.10">
    <property type="entry name" value="Outer membrane efflux proteins (OEP)"/>
    <property type="match status" value="1"/>
</dbReference>
<sequence length="428" mass="50164">MFAQQDTVSYSLEEIIDYSLQNQPVFRQMKLQEDIADAQVRSDMSGWFPQAGVFADYFRYFEQPVAIFPDFNNPESGQFQEVRTGVPFNSNVNFFVEQSLFNNELFLAKGQAELRRKEAAYQVEEFKQDLILEVGRAFYETLLSQEQIRINKEDLVRQERQLKDARLLYEAGITDNIDYKRATITLQNTQAALFEAQQDYKAMMAVLQERSGVTQPIRLVYDEEKLVLSSSLDTLETVEVGRRPDYQLLLTQQDLQGEQVSYFRRRFIPTLSAFFNYNIIYQTPFGNEIFNRAYPNSLAGLRLNFPIFQGGRRNHDIRAANLEFEQLQYAEDGLLLQINREHEEALSGYKSRFYEFRILESNKQLAEEIYNTVSLQYEEGIKNFLEVIQAETDLRTARINYYNALFRMMTSRLEVLRARGTIDVNIYD</sequence>
<evidence type="ECO:0000313" key="8">
    <source>
        <dbReference type="EMBL" id="MBS9524140.1"/>
    </source>
</evidence>
<proteinExistence type="inferred from homology"/>
<evidence type="ECO:0000256" key="5">
    <source>
        <dbReference type="ARBA" id="ARBA00022692"/>
    </source>
</evidence>
<dbReference type="InterPro" id="IPR051906">
    <property type="entry name" value="TolC-like"/>
</dbReference>
<comment type="caution">
    <text evidence="8">The sequence shown here is derived from an EMBL/GenBank/DDBJ whole genome shotgun (WGS) entry which is preliminary data.</text>
</comment>
<organism evidence="8 9">
    <name type="scientific">Litoribacter ruber</name>
    <dbReference type="NCBI Taxonomy" id="702568"/>
    <lineage>
        <taxon>Bacteria</taxon>
        <taxon>Pseudomonadati</taxon>
        <taxon>Bacteroidota</taxon>
        <taxon>Cytophagia</taxon>
        <taxon>Cytophagales</taxon>
        <taxon>Cyclobacteriaceae</taxon>
        <taxon>Litoribacter</taxon>
    </lineage>
</organism>
<dbReference type="GO" id="GO:1990281">
    <property type="term" value="C:efflux pump complex"/>
    <property type="evidence" value="ECO:0007669"/>
    <property type="project" value="TreeGrafter"/>
</dbReference>
<evidence type="ECO:0000256" key="2">
    <source>
        <dbReference type="ARBA" id="ARBA00007613"/>
    </source>
</evidence>
<dbReference type="PANTHER" id="PTHR30026">
    <property type="entry name" value="OUTER MEMBRANE PROTEIN TOLC"/>
    <property type="match status" value="1"/>
</dbReference>
<evidence type="ECO:0000313" key="9">
    <source>
        <dbReference type="Proteomes" id="UP001319104"/>
    </source>
</evidence>
<evidence type="ECO:0000256" key="3">
    <source>
        <dbReference type="ARBA" id="ARBA00022448"/>
    </source>
</evidence>
<gene>
    <name evidence="8" type="ORF">KI659_08960</name>
</gene>
<reference evidence="8 9" key="1">
    <citation type="submission" date="2021-05" db="EMBL/GenBank/DDBJ databases">
        <authorList>
            <person name="Zhang Z.D."/>
            <person name="Osman G."/>
        </authorList>
    </citation>
    <scope>NUCLEOTIDE SEQUENCE [LARGE SCALE GENOMIC DNA]</scope>
    <source>
        <strain evidence="8 9">KCTC 32217</strain>
    </source>
</reference>
<dbReference type="AlphaFoldDB" id="A0AAP2CHX2"/>
<evidence type="ECO:0000256" key="1">
    <source>
        <dbReference type="ARBA" id="ARBA00004442"/>
    </source>
</evidence>
<comment type="subcellular location">
    <subcellularLocation>
        <location evidence="1">Cell outer membrane</location>
    </subcellularLocation>
</comment>
<dbReference type="Pfam" id="PF02321">
    <property type="entry name" value="OEP"/>
    <property type="match status" value="2"/>
</dbReference>
<keyword evidence="3" id="KW-0813">Transport</keyword>
<name>A0AAP2CHX2_9BACT</name>
<keyword evidence="7" id="KW-0998">Cell outer membrane</keyword>
<evidence type="ECO:0000256" key="4">
    <source>
        <dbReference type="ARBA" id="ARBA00022452"/>
    </source>
</evidence>
<keyword evidence="9" id="KW-1185">Reference proteome</keyword>
<evidence type="ECO:0000256" key="7">
    <source>
        <dbReference type="ARBA" id="ARBA00023237"/>
    </source>
</evidence>
<evidence type="ECO:0000256" key="6">
    <source>
        <dbReference type="ARBA" id="ARBA00023136"/>
    </source>
</evidence>
<dbReference type="EMBL" id="JAHCMY010000004">
    <property type="protein sequence ID" value="MBS9524140.1"/>
    <property type="molecule type" value="Genomic_DNA"/>
</dbReference>
<protein>
    <submittedName>
        <fullName evidence="8">TolC family protein</fullName>
    </submittedName>
</protein>
<dbReference type="Proteomes" id="UP001319104">
    <property type="component" value="Unassembled WGS sequence"/>
</dbReference>
<keyword evidence="5" id="KW-0812">Transmembrane</keyword>
<dbReference type="GO" id="GO:0009279">
    <property type="term" value="C:cell outer membrane"/>
    <property type="evidence" value="ECO:0007669"/>
    <property type="project" value="UniProtKB-SubCell"/>
</dbReference>
<keyword evidence="4" id="KW-1134">Transmembrane beta strand</keyword>
<accession>A0AAP2CHX2</accession>
<comment type="similarity">
    <text evidence="2">Belongs to the outer membrane factor (OMF) (TC 1.B.17) family.</text>
</comment>
<dbReference type="PANTHER" id="PTHR30026:SF20">
    <property type="entry name" value="OUTER MEMBRANE PROTEIN TOLC"/>
    <property type="match status" value="1"/>
</dbReference>
<dbReference type="SUPFAM" id="SSF56954">
    <property type="entry name" value="Outer membrane efflux proteins (OEP)"/>
    <property type="match status" value="1"/>
</dbReference>
<dbReference type="GO" id="GO:0015562">
    <property type="term" value="F:efflux transmembrane transporter activity"/>
    <property type="evidence" value="ECO:0007669"/>
    <property type="project" value="InterPro"/>
</dbReference>